<dbReference type="EMBL" id="PKPP01010620">
    <property type="protein sequence ID" value="PWA45716.1"/>
    <property type="molecule type" value="Genomic_DNA"/>
</dbReference>
<comment type="caution">
    <text evidence="1">The sequence shown here is derived from an EMBL/GenBank/DDBJ whole genome shotgun (WGS) entry which is preliminary data.</text>
</comment>
<keyword evidence="2" id="KW-1185">Reference proteome</keyword>
<dbReference type="STRING" id="35608.A0A2U1L9Q7"/>
<dbReference type="OrthoDB" id="10251113at2759"/>
<proteinExistence type="predicted"/>
<reference evidence="1 2" key="1">
    <citation type="journal article" date="2018" name="Mol. Plant">
        <title>The genome of Artemisia annua provides insight into the evolution of Asteraceae family and artemisinin biosynthesis.</title>
        <authorList>
            <person name="Shen Q."/>
            <person name="Zhang L."/>
            <person name="Liao Z."/>
            <person name="Wang S."/>
            <person name="Yan T."/>
            <person name="Shi P."/>
            <person name="Liu M."/>
            <person name="Fu X."/>
            <person name="Pan Q."/>
            <person name="Wang Y."/>
            <person name="Lv Z."/>
            <person name="Lu X."/>
            <person name="Zhang F."/>
            <person name="Jiang W."/>
            <person name="Ma Y."/>
            <person name="Chen M."/>
            <person name="Hao X."/>
            <person name="Li L."/>
            <person name="Tang Y."/>
            <person name="Lv G."/>
            <person name="Zhou Y."/>
            <person name="Sun X."/>
            <person name="Brodelius P.E."/>
            <person name="Rose J.K.C."/>
            <person name="Tang K."/>
        </authorList>
    </citation>
    <scope>NUCLEOTIDE SEQUENCE [LARGE SCALE GENOMIC DNA]</scope>
    <source>
        <strain evidence="2">cv. Huhao1</strain>
        <tissue evidence="1">Leaf</tissue>
    </source>
</reference>
<gene>
    <name evidence="1" type="ORF">CTI12_AA513440</name>
</gene>
<name>A0A2U1L9Q7_ARTAN</name>
<dbReference type="AlphaFoldDB" id="A0A2U1L9Q7"/>
<evidence type="ECO:0000313" key="1">
    <source>
        <dbReference type="EMBL" id="PWA45716.1"/>
    </source>
</evidence>
<sequence>MMQVIDRRKQERHLVAIVGRFSVIWDFHQVKTSAHECYRNQHGGGVLGMGPIGVH</sequence>
<organism evidence="1 2">
    <name type="scientific">Artemisia annua</name>
    <name type="common">Sweet wormwood</name>
    <dbReference type="NCBI Taxonomy" id="35608"/>
    <lineage>
        <taxon>Eukaryota</taxon>
        <taxon>Viridiplantae</taxon>
        <taxon>Streptophyta</taxon>
        <taxon>Embryophyta</taxon>
        <taxon>Tracheophyta</taxon>
        <taxon>Spermatophyta</taxon>
        <taxon>Magnoliopsida</taxon>
        <taxon>eudicotyledons</taxon>
        <taxon>Gunneridae</taxon>
        <taxon>Pentapetalae</taxon>
        <taxon>asterids</taxon>
        <taxon>campanulids</taxon>
        <taxon>Asterales</taxon>
        <taxon>Asteraceae</taxon>
        <taxon>Asteroideae</taxon>
        <taxon>Anthemideae</taxon>
        <taxon>Artemisiinae</taxon>
        <taxon>Artemisia</taxon>
    </lineage>
</organism>
<evidence type="ECO:0000313" key="2">
    <source>
        <dbReference type="Proteomes" id="UP000245207"/>
    </source>
</evidence>
<accession>A0A2U1L9Q7</accession>
<dbReference type="Proteomes" id="UP000245207">
    <property type="component" value="Unassembled WGS sequence"/>
</dbReference>
<protein>
    <submittedName>
        <fullName evidence="1">Protein CYPRO4</fullName>
    </submittedName>
</protein>